<evidence type="ECO:0000313" key="3">
    <source>
        <dbReference type="Proteomes" id="UP000887300"/>
    </source>
</evidence>
<name>A0A8X8GB92_ACIFI</name>
<protein>
    <submittedName>
        <fullName evidence="2">Type II secretion system protein</fullName>
    </submittedName>
</protein>
<feature type="transmembrane region" description="Helical" evidence="1">
    <location>
        <begin position="12"/>
        <end position="34"/>
    </location>
</feature>
<reference evidence="2" key="1">
    <citation type="journal article" date="2021" name="ISME J.">
        <title>Genomic evolution of the class Acidithiobacillia: deep-branching Proteobacteria living in extreme acidic conditions.</title>
        <authorList>
            <person name="Moya-Beltran A."/>
            <person name="Beard S."/>
            <person name="Rojas-Villalobos C."/>
            <person name="Issotta F."/>
            <person name="Gallardo Y."/>
            <person name="Ulloa R."/>
            <person name="Giaveno A."/>
            <person name="Degli Esposti M."/>
            <person name="Johnson D.B."/>
            <person name="Quatrini R."/>
        </authorList>
    </citation>
    <scope>NUCLEOTIDE SEQUENCE</scope>
    <source>
        <strain evidence="2">DSM 583</strain>
    </source>
</reference>
<gene>
    <name evidence="2" type="ORF">HF568_00920</name>
</gene>
<dbReference type="AlphaFoldDB" id="A0A8X8GB92"/>
<proteinExistence type="predicted"/>
<dbReference type="SUPFAM" id="SSF54523">
    <property type="entry name" value="Pili subunits"/>
    <property type="match status" value="1"/>
</dbReference>
<dbReference type="Proteomes" id="UP000887300">
    <property type="component" value="Unassembled WGS sequence"/>
</dbReference>
<sequence length="151" mass="15542">MSTGRVPESGMTLIELAVSIAIVGILSTALFWAGNEISEGQAMRATLSAKSAVRAWRIMAMTDGGADLLVRTSPSSATALTVSALGGDAAPQVYELPDGATLALNGTPVTCIDMDAQGFVAPTISGCAFSGSTTLPWTWEISTDEQNVPFS</sequence>
<dbReference type="Pfam" id="PF07963">
    <property type="entry name" value="N_methyl"/>
    <property type="match status" value="1"/>
</dbReference>
<evidence type="ECO:0000313" key="2">
    <source>
        <dbReference type="EMBL" id="MBU2721818.1"/>
    </source>
</evidence>
<keyword evidence="1" id="KW-0472">Membrane</keyword>
<dbReference type="Gene3D" id="3.30.700.10">
    <property type="entry name" value="Glycoprotein, Type 4 Pilin"/>
    <property type="match status" value="1"/>
</dbReference>
<organism evidence="2 3">
    <name type="scientific">Acidithiobacillus ferridurans</name>
    <dbReference type="NCBI Taxonomy" id="1232575"/>
    <lineage>
        <taxon>Bacteria</taxon>
        <taxon>Pseudomonadati</taxon>
        <taxon>Pseudomonadota</taxon>
        <taxon>Acidithiobacillia</taxon>
        <taxon>Acidithiobacillales</taxon>
        <taxon>Acidithiobacillaceae</taxon>
        <taxon>Acidithiobacillus</taxon>
    </lineage>
</organism>
<evidence type="ECO:0000256" key="1">
    <source>
        <dbReference type="SAM" id="Phobius"/>
    </source>
</evidence>
<dbReference type="InterPro" id="IPR012902">
    <property type="entry name" value="N_methyl_site"/>
</dbReference>
<dbReference type="NCBIfam" id="TIGR02532">
    <property type="entry name" value="IV_pilin_GFxxxE"/>
    <property type="match status" value="1"/>
</dbReference>
<accession>A0A8X8GB92</accession>
<comment type="caution">
    <text evidence="2">The sequence shown here is derived from an EMBL/GenBank/DDBJ whole genome shotgun (WGS) entry which is preliminary data.</text>
</comment>
<dbReference type="PROSITE" id="PS00409">
    <property type="entry name" value="PROKAR_NTER_METHYL"/>
    <property type="match status" value="1"/>
</dbReference>
<dbReference type="RefSeq" id="WP_215886395.1">
    <property type="nucleotide sequence ID" value="NZ_CP134225.1"/>
</dbReference>
<dbReference type="InterPro" id="IPR045584">
    <property type="entry name" value="Pilin-like"/>
</dbReference>
<keyword evidence="1" id="KW-0812">Transmembrane</keyword>
<keyword evidence="1" id="KW-1133">Transmembrane helix</keyword>
<dbReference type="EMBL" id="JABBHS010000027">
    <property type="protein sequence ID" value="MBU2721818.1"/>
    <property type="molecule type" value="Genomic_DNA"/>
</dbReference>